<evidence type="ECO:0000259" key="1">
    <source>
        <dbReference type="PROSITE" id="PS50164"/>
    </source>
</evidence>
<proteinExistence type="predicted"/>
<dbReference type="EMBL" id="AP023099">
    <property type="protein sequence ID" value="BCE92007.1"/>
    <property type="molecule type" value="Genomic_DNA"/>
</dbReference>
<sequence length="90" mass="9834">MPDKPGCYALVTYNGDVIYVGLATGSIRSRMGSHLDTEAKRKGTHLGVPFWFDYLVGDSAKVAAIERGWMNQAILADGEMPSLNKIYSPL</sequence>
<organism evidence="2">
    <name type="scientific">Bradyrhizobium diazoefficiens</name>
    <dbReference type="NCBI Taxonomy" id="1355477"/>
    <lineage>
        <taxon>Bacteria</taxon>
        <taxon>Pseudomonadati</taxon>
        <taxon>Pseudomonadota</taxon>
        <taxon>Alphaproteobacteria</taxon>
        <taxon>Hyphomicrobiales</taxon>
        <taxon>Nitrobacteraceae</taxon>
        <taxon>Bradyrhizobium</taxon>
    </lineage>
</organism>
<dbReference type="Pfam" id="PF01541">
    <property type="entry name" value="GIY-YIG"/>
    <property type="match status" value="1"/>
</dbReference>
<dbReference type="Gene3D" id="3.40.1440.10">
    <property type="entry name" value="GIY-YIG endonuclease"/>
    <property type="match status" value="1"/>
</dbReference>
<reference evidence="3" key="2">
    <citation type="submission" date="2020-05" db="EMBL/GenBank/DDBJ databases">
        <title>Complete genome sequence of Bradyrhizobium diazoefficiens XF10 isolated from soybean nodule.</title>
        <authorList>
            <person name="Noda R."/>
            <person name="Kakizaki K."/>
            <person name="Minamisawa K."/>
        </authorList>
    </citation>
    <scope>NUCLEOTIDE SEQUENCE</scope>
    <source>
        <strain evidence="3">XF10</strain>
    </source>
</reference>
<accession>A0A809X4I1</accession>
<evidence type="ECO:0000313" key="3">
    <source>
        <dbReference type="EMBL" id="BCE92007.1"/>
    </source>
</evidence>
<evidence type="ECO:0000313" key="2">
    <source>
        <dbReference type="EMBL" id="BCE22226.1"/>
    </source>
</evidence>
<dbReference type="InterPro" id="IPR000305">
    <property type="entry name" value="GIY-YIG_endonuc"/>
</dbReference>
<protein>
    <recommendedName>
        <fullName evidence="1">GIY-YIG domain-containing protein</fullName>
    </recommendedName>
</protein>
<dbReference type="EMBL" id="AP023091">
    <property type="protein sequence ID" value="BCE22226.1"/>
    <property type="molecule type" value="Genomic_DNA"/>
</dbReference>
<dbReference type="SUPFAM" id="SSF82771">
    <property type="entry name" value="GIY-YIG endonuclease"/>
    <property type="match status" value="1"/>
</dbReference>
<feature type="domain" description="GIY-YIG" evidence="1">
    <location>
        <begin position="3"/>
        <end position="85"/>
    </location>
</feature>
<dbReference type="InterPro" id="IPR035901">
    <property type="entry name" value="GIY-YIG_endonuc_sf"/>
</dbReference>
<dbReference type="PROSITE" id="PS50164">
    <property type="entry name" value="GIY_YIG"/>
    <property type="match status" value="1"/>
</dbReference>
<gene>
    <name evidence="3" type="ORF">XF10B_48050</name>
    <name evidence="2" type="ORF">XF1B_49070</name>
</gene>
<name>A0A809X4I1_9BRAD</name>
<reference evidence="2" key="1">
    <citation type="submission" date="2020-05" db="EMBL/GenBank/DDBJ databases">
        <title>Complete genome sequence of Bradyrhizobium diazoefficiens XF1 isolated from soybean nodule.</title>
        <authorList>
            <person name="Noda R."/>
            <person name="Kakizaki K."/>
            <person name="Minamisawa K."/>
        </authorList>
    </citation>
    <scope>NUCLEOTIDE SEQUENCE</scope>
    <source>
        <strain evidence="2">XF1</strain>
    </source>
</reference>
<dbReference type="AlphaFoldDB" id="A0A809X4I1"/>